<name>A0ABZ0IJ56_9BACT</name>
<evidence type="ECO:0000256" key="2">
    <source>
        <dbReference type="ARBA" id="ARBA00023015"/>
    </source>
</evidence>
<dbReference type="InterPro" id="IPR036390">
    <property type="entry name" value="WH_DNA-bd_sf"/>
</dbReference>
<evidence type="ECO:0000256" key="4">
    <source>
        <dbReference type="ARBA" id="ARBA00023163"/>
    </source>
</evidence>
<dbReference type="SUPFAM" id="SSF46785">
    <property type="entry name" value="Winged helix' DNA-binding domain"/>
    <property type="match status" value="1"/>
</dbReference>
<keyword evidence="4" id="KW-0804">Transcription</keyword>
<dbReference type="Proteomes" id="UP001302349">
    <property type="component" value="Chromosome"/>
</dbReference>
<accession>A0ABZ0IJ56</accession>
<keyword evidence="3" id="KW-0238">DNA-binding</keyword>
<reference evidence="5 6" key="1">
    <citation type="journal article" date="2023" name="Microbiol. Resour. Announc.">
        <title>Complete Genome Sequence of Imperialibacter roseus strain P4T.</title>
        <authorList>
            <person name="Tizabi D.R."/>
            <person name="Bachvaroff T."/>
            <person name="Hill R.T."/>
        </authorList>
    </citation>
    <scope>NUCLEOTIDE SEQUENCE [LARGE SCALE GENOMIC DNA]</scope>
    <source>
        <strain evidence="5 6">P4T</strain>
    </source>
</reference>
<dbReference type="EMBL" id="CP136051">
    <property type="protein sequence ID" value="WOK05053.1"/>
    <property type="molecule type" value="Genomic_DNA"/>
</dbReference>
<dbReference type="Pfam" id="PF03965">
    <property type="entry name" value="Penicillinase_R"/>
    <property type="match status" value="1"/>
</dbReference>
<dbReference type="Gene3D" id="1.10.10.10">
    <property type="entry name" value="Winged helix-like DNA-binding domain superfamily/Winged helix DNA-binding domain"/>
    <property type="match status" value="1"/>
</dbReference>
<comment type="similarity">
    <text evidence="1">Belongs to the BlaI transcriptional regulatory family.</text>
</comment>
<dbReference type="PIRSF" id="PIRSF019455">
    <property type="entry name" value="CopR_AtkY"/>
    <property type="match status" value="1"/>
</dbReference>
<dbReference type="RefSeq" id="WP_317487846.1">
    <property type="nucleotide sequence ID" value="NZ_CP136051.1"/>
</dbReference>
<dbReference type="Gene3D" id="1.10.4040.10">
    <property type="entry name" value="Penicillinase repressor domain"/>
    <property type="match status" value="1"/>
</dbReference>
<evidence type="ECO:0000313" key="6">
    <source>
        <dbReference type="Proteomes" id="UP001302349"/>
    </source>
</evidence>
<protein>
    <submittedName>
        <fullName evidence="5">BlaI/MecI/CopY family transcriptional regulator</fullName>
    </submittedName>
</protein>
<proteinExistence type="inferred from homology"/>
<evidence type="ECO:0000256" key="1">
    <source>
        <dbReference type="ARBA" id="ARBA00011046"/>
    </source>
</evidence>
<gene>
    <name evidence="5" type="ORF">RT717_18385</name>
</gene>
<keyword evidence="2" id="KW-0805">Transcription regulation</keyword>
<evidence type="ECO:0000256" key="3">
    <source>
        <dbReference type="ARBA" id="ARBA00023125"/>
    </source>
</evidence>
<evidence type="ECO:0000313" key="5">
    <source>
        <dbReference type="EMBL" id="WOK05053.1"/>
    </source>
</evidence>
<keyword evidence="6" id="KW-1185">Reference proteome</keyword>
<organism evidence="5 6">
    <name type="scientific">Imperialibacter roseus</name>
    <dbReference type="NCBI Taxonomy" id="1324217"/>
    <lineage>
        <taxon>Bacteria</taxon>
        <taxon>Pseudomonadati</taxon>
        <taxon>Bacteroidota</taxon>
        <taxon>Cytophagia</taxon>
        <taxon>Cytophagales</taxon>
        <taxon>Flammeovirgaceae</taxon>
        <taxon>Imperialibacter</taxon>
    </lineage>
</organism>
<sequence>MERLTRAEEPVMHIIWSRQKVFVKDIIELMPEPKPPYNTISSLVRILESKGLVGHEAYGKTHMYYPKVSKNEYRRSIFSGMMSDYFDGSYESLMSFIVSSKDLSAEEAKKLKDIINKKNHE</sequence>
<dbReference type="InterPro" id="IPR005650">
    <property type="entry name" value="BlaI_family"/>
</dbReference>
<dbReference type="InterPro" id="IPR036388">
    <property type="entry name" value="WH-like_DNA-bd_sf"/>
</dbReference>